<feature type="transmembrane region" description="Helical" evidence="2">
    <location>
        <begin position="352"/>
        <end position="376"/>
    </location>
</feature>
<gene>
    <name evidence="3" type="ORF">PGABG01_1449600</name>
</gene>
<evidence type="ECO:0000313" key="4">
    <source>
        <dbReference type="Proteomes" id="UP000831156"/>
    </source>
</evidence>
<accession>A0ABY1UVB4</accession>
<organism evidence="3 4">
    <name type="scientific">Plasmodium gaboni</name>
    <dbReference type="NCBI Taxonomy" id="647221"/>
    <lineage>
        <taxon>Eukaryota</taxon>
        <taxon>Sar</taxon>
        <taxon>Alveolata</taxon>
        <taxon>Apicomplexa</taxon>
        <taxon>Aconoidasida</taxon>
        <taxon>Haemosporida</taxon>
        <taxon>Plasmodiidae</taxon>
        <taxon>Plasmodium</taxon>
        <taxon>Plasmodium (Laverania)</taxon>
    </lineage>
</organism>
<dbReference type="Proteomes" id="UP000831156">
    <property type="component" value="Chromosome 14"/>
</dbReference>
<evidence type="ECO:0000256" key="1">
    <source>
        <dbReference type="SAM" id="MobiDB-lite"/>
    </source>
</evidence>
<keyword evidence="2" id="KW-0812">Transmembrane</keyword>
<sequence length="449" mass="53600">MWKGIVLRYKNVSGHVTFKMNDIEFKKLQMKWNDININFNMCDVVPSNKSNKEKLEIKSLNLIKHMNKNKYDFVVFGIGYVDYDKILKTFNRANLIQRRMIDSIHVNLKKVNGQYISIIQQCLLLNIPHFCLGRDRLTELTSIGTALFSSPKEILSILYYFLINSEDEMTKRKLKHEDTIKNKTKNNNNNNNNNNDNMEYNLEYNSPNFYKALITENALYLLYNLHANLLKILKSKYYNPPYVNNSEQYDKYMNYGKEKKNNKYYKQKFLSFFNETTYDKINILRNQIKKSEIYNDFYIPAEKKNVNILIICDSVCIDYFYHLVQTNLPYWHNVNPFYNELFSLEKKNTYKFTLSIFLFIIAPIAWTLTFLLKWFYNLWIEYFTKGKMITVGGDAFFNNSKLIDLNDTNQNIQDNYKQFLNTLNNDKAQFETISLLGGLLQWYKNKSRN</sequence>
<evidence type="ECO:0000313" key="3">
    <source>
        <dbReference type="EMBL" id="SOV19428.1"/>
    </source>
</evidence>
<proteinExistence type="predicted"/>
<name>A0ABY1UVB4_9APIC</name>
<keyword evidence="4" id="KW-1185">Reference proteome</keyword>
<feature type="compositionally biased region" description="Low complexity" evidence="1">
    <location>
        <begin position="185"/>
        <end position="197"/>
    </location>
</feature>
<dbReference type="EMBL" id="LT969437">
    <property type="protein sequence ID" value="SOV19428.1"/>
    <property type="molecule type" value="Genomic_DNA"/>
</dbReference>
<keyword evidence="2" id="KW-1133">Transmembrane helix</keyword>
<keyword evidence="2" id="KW-0472">Membrane</keyword>
<evidence type="ECO:0000256" key="2">
    <source>
        <dbReference type="SAM" id="Phobius"/>
    </source>
</evidence>
<reference evidence="3" key="1">
    <citation type="submission" date="2016-09" db="EMBL/GenBank/DDBJ databases">
        <authorList>
            <consortium name="Pathogen Informatics"/>
            <person name="Sun Q."/>
            <person name="Inoue M."/>
        </authorList>
    </citation>
    <scope>NUCLEOTIDE SEQUENCE</scope>
</reference>
<feature type="region of interest" description="Disordered" evidence="1">
    <location>
        <begin position="178"/>
        <end position="198"/>
    </location>
</feature>
<protein>
    <submittedName>
        <fullName evidence="3">Uncharacterized protein</fullName>
    </submittedName>
</protein>